<dbReference type="AlphaFoldDB" id="A0A0C4EE91"/>
<evidence type="ECO:0000256" key="5">
    <source>
        <dbReference type="ARBA" id="ARBA00037982"/>
    </source>
</evidence>
<evidence type="ECO:0000313" key="10">
    <source>
        <dbReference type="Proteomes" id="UP000011715"/>
    </source>
</evidence>
<feature type="compositionally biased region" description="Polar residues" evidence="6">
    <location>
        <begin position="525"/>
        <end position="557"/>
    </location>
</feature>
<name>A0A0C4EE91_MAGP6</name>
<dbReference type="GO" id="GO:0110031">
    <property type="term" value="P:negative regulation of G2/MI transition of meiotic cell cycle"/>
    <property type="evidence" value="ECO:0007669"/>
    <property type="project" value="TreeGrafter"/>
</dbReference>
<dbReference type="GO" id="GO:0004713">
    <property type="term" value="F:protein tyrosine kinase activity"/>
    <property type="evidence" value="ECO:0007669"/>
    <property type="project" value="TreeGrafter"/>
</dbReference>
<dbReference type="InterPro" id="IPR008271">
    <property type="entry name" value="Ser/Thr_kinase_AS"/>
</dbReference>
<evidence type="ECO:0000256" key="3">
    <source>
        <dbReference type="ARBA" id="ARBA00022777"/>
    </source>
</evidence>
<dbReference type="PROSITE" id="PS50011">
    <property type="entry name" value="PROTEIN_KINASE_DOM"/>
    <property type="match status" value="1"/>
</dbReference>
<feature type="compositionally biased region" description="Polar residues" evidence="6">
    <location>
        <begin position="241"/>
        <end position="250"/>
    </location>
</feature>
<feature type="region of interest" description="Disordered" evidence="6">
    <location>
        <begin position="102"/>
        <end position="183"/>
    </location>
</feature>
<feature type="compositionally biased region" description="Polar residues" evidence="6">
    <location>
        <begin position="1"/>
        <end position="15"/>
    </location>
</feature>
<dbReference type="PROSITE" id="PS00108">
    <property type="entry name" value="PROTEIN_KINASE_ST"/>
    <property type="match status" value="1"/>
</dbReference>
<dbReference type="EMBL" id="ADBL01002719">
    <property type="status" value="NOT_ANNOTATED_CDS"/>
    <property type="molecule type" value="Genomic_DNA"/>
</dbReference>
<feature type="region of interest" description="Disordered" evidence="6">
    <location>
        <begin position="743"/>
        <end position="767"/>
    </location>
</feature>
<evidence type="ECO:0000256" key="2">
    <source>
        <dbReference type="ARBA" id="ARBA00022741"/>
    </source>
</evidence>
<feature type="region of interest" description="Disordered" evidence="6">
    <location>
        <begin position="311"/>
        <end position="473"/>
    </location>
</feature>
<evidence type="ECO:0000256" key="4">
    <source>
        <dbReference type="ARBA" id="ARBA00022840"/>
    </source>
</evidence>
<dbReference type="FunFam" id="1.10.510.10:FF:000536">
    <property type="entry name" value="Cyclin-dependent kinase WEE1"/>
    <property type="match status" value="1"/>
</dbReference>
<evidence type="ECO:0000256" key="1">
    <source>
        <dbReference type="ARBA" id="ARBA00022679"/>
    </source>
</evidence>
<dbReference type="OrthoDB" id="5337378at2759"/>
<dbReference type="Proteomes" id="UP000011715">
    <property type="component" value="Unassembled WGS sequence"/>
</dbReference>
<feature type="compositionally biased region" description="Low complexity" evidence="6">
    <location>
        <begin position="120"/>
        <end position="140"/>
    </location>
</feature>
<dbReference type="GO" id="GO:0005524">
    <property type="term" value="F:ATP binding"/>
    <property type="evidence" value="ECO:0007669"/>
    <property type="project" value="UniProtKB-KW"/>
</dbReference>
<organism evidence="9 10">
    <name type="scientific">Magnaporthiopsis poae (strain ATCC 64411 / 73-15)</name>
    <name type="common">Kentucky bluegrass fungus</name>
    <name type="synonym">Magnaporthe poae</name>
    <dbReference type="NCBI Taxonomy" id="644358"/>
    <lineage>
        <taxon>Eukaryota</taxon>
        <taxon>Fungi</taxon>
        <taxon>Dikarya</taxon>
        <taxon>Ascomycota</taxon>
        <taxon>Pezizomycotina</taxon>
        <taxon>Sordariomycetes</taxon>
        <taxon>Sordariomycetidae</taxon>
        <taxon>Magnaporthales</taxon>
        <taxon>Magnaporthaceae</taxon>
        <taxon>Magnaporthiopsis</taxon>
    </lineage>
</organism>
<reference evidence="8" key="3">
    <citation type="submission" date="2011-03" db="EMBL/GenBank/DDBJ databases">
        <title>Annotation of Magnaporthe poae ATCC 64411.</title>
        <authorList>
            <person name="Ma L.-J."/>
            <person name="Dead R."/>
            <person name="Young S.K."/>
            <person name="Zeng Q."/>
            <person name="Gargeya S."/>
            <person name="Fitzgerald M."/>
            <person name="Haas B."/>
            <person name="Abouelleil A."/>
            <person name="Alvarado L."/>
            <person name="Arachchi H.M."/>
            <person name="Berlin A."/>
            <person name="Brown A."/>
            <person name="Chapman S.B."/>
            <person name="Chen Z."/>
            <person name="Dunbar C."/>
            <person name="Freedman E."/>
            <person name="Gearin G."/>
            <person name="Gellesch M."/>
            <person name="Goldberg J."/>
            <person name="Griggs A."/>
            <person name="Gujja S."/>
            <person name="Heiman D."/>
            <person name="Howarth C."/>
            <person name="Larson L."/>
            <person name="Lui A."/>
            <person name="MacDonald P.J.P."/>
            <person name="Mehta T."/>
            <person name="Montmayeur A."/>
            <person name="Murphy C."/>
            <person name="Neiman D."/>
            <person name="Pearson M."/>
            <person name="Priest M."/>
            <person name="Roberts A."/>
            <person name="Saif S."/>
            <person name="Shea T."/>
            <person name="Shenoy N."/>
            <person name="Sisk P."/>
            <person name="Stolte C."/>
            <person name="Sykes S."/>
            <person name="Yandava C."/>
            <person name="Wortman J."/>
            <person name="Nusbaum C."/>
            <person name="Birren B."/>
        </authorList>
    </citation>
    <scope>NUCLEOTIDE SEQUENCE</scope>
    <source>
        <strain evidence="8">ATCC 64411</strain>
    </source>
</reference>
<keyword evidence="4" id="KW-0067">ATP-binding</keyword>
<dbReference type="PANTHER" id="PTHR11042:SF196">
    <property type="entry name" value="MITOSIS INHIBITOR PROTEIN KINASE SWE1"/>
    <property type="match status" value="1"/>
</dbReference>
<dbReference type="OMA" id="DSIVRWM"/>
<reference evidence="9" key="5">
    <citation type="submission" date="2015-06" db="UniProtKB">
        <authorList>
            <consortium name="EnsemblFungi"/>
        </authorList>
    </citation>
    <scope>IDENTIFICATION</scope>
    <source>
        <strain evidence="9">ATCC 64411</strain>
    </source>
</reference>
<dbReference type="GO" id="GO:0005634">
    <property type="term" value="C:nucleus"/>
    <property type="evidence" value="ECO:0007669"/>
    <property type="project" value="TreeGrafter"/>
</dbReference>
<keyword evidence="3 8" id="KW-0418">Kinase</keyword>
<dbReference type="VEuPathDB" id="FungiDB:MAPG_11058"/>
<feature type="compositionally biased region" description="Polar residues" evidence="6">
    <location>
        <begin position="326"/>
        <end position="336"/>
    </location>
</feature>
<feature type="region of interest" description="Disordered" evidence="6">
    <location>
        <begin position="1"/>
        <end position="20"/>
    </location>
</feature>
<feature type="compositionally biased region" description="Low complexity" evidence="6">
    <location>
        <begin position="47"/>
        <end position="60"/>
    </location>
</feature>
<feature type="compositionally biased region" description="Polar residues" evidence="6">
    <location>
        <begin position="172"/>
        <end position="183"/>
    </location>
</feature>
<feature type="region of interest" description="Disordered" evidence="6">
    <location>
        <begin position="625"/>
        <end position="658"/>
    </location>
</feature>
<proteinExistence type="inferred from homology"/>
<evidence type="ECO:0000256" key="6">
    <source>
        <dbReference type="SAM" id="MobiDB-lite"/>
    </source>
</evidence>
<feature type="region of interest" description="Disordered" evidence="6">
    <location>
        <begin position="494"/>
        <end position="611"/>
    </location>
</feature>
<feature type="domain" description="Protein kinase" evidence="7">
    <location>
        <begin position="821"/>
        <end position="1162"/>
    </location>
</feature>
<gene>
    <name evidence="8" type="ORF">MAPG_11058</name>
</gene>
<feature type="region of interest" description="Disordered" evidence="6">
    <location>
        <begin position="226"/>
        <end position="255"/>
    </location>
</feature>
<dbReference type="InterPro" id="IPR000719">
    <property type="entry name" value="Prot_kinase_dom"/>
</dbReference>
<reference evidence="9" key="4">
    <citation type="journal article" date="2015" name="G3 (Bethesda)">
        <title>Genome sequences of three phytopathogenic species of the Magnaporthaceae family of fungi.</title>
        <authorList>
            <person name="Okagaki L.H."/>
            <person name="Nunes C.C."/>
            <person name="Sailsbery J."/>
            <person name="Clay B."/>
            <person name="Brown D."/>
            <person name="John T."/>
            <person name="Oh Y."/>
            <person name="Young N."/>
            <person name="Fitzgerald M."/>
            <person name="Haas B.J."/>
            <person name="Zeng Q."/>
            <person name="Young S."/>
            <person name="Adiconis X."/>
            <person name="Fan L."/>
            <person name="Levin J.Z."/>
            <person name="Mitchell T.K."/>
            <person name="Okubara P.A."/>
            <person name="Farman M.L."/>
            <person name="Kohn L.M."/>
            <person name="Birren B."/>
            <person name="Ma L.-J."/>
            <person name="Dean R.A."/>
        </authorList>
    </citation>
    <scope>NUCLEOTIDE SEQUENCE</scope>
    <source>
        <strain evidence="9">ATCC 64411 / 73-15</strain>
    </source>
</reference>
<dbReference type="SMART" id="SM00220">
    <property type="entry name" value="S_TKc"/>
    <property type="match status" value="1"/>
</dbReference>
<feature type="region of interest" description="Disordered" evidence="6">
    <location>
        <begin position="1173"/>
        <end position="1198"/>
    </location>
</feature>
<dbReference type="Pfam" id="PF00069">
    <property type="entry name" value="Pkinase"/>
    <property type="match status" value="1"/>
</dbReference>
<dbReference type="InterPro" id="IPR011009">
    <property type="entry name" value="Kinase-like_dom_sf"/>
</dbReference>
<feature type="region of interest" description="Disordered" evidence="6">
    <location>
        <begin position="269"/>
        <end position="289"/>
    </location>
</feature>
<evidence type="ECO:0000313" key="9">
    <source>
        <dbReference type="EnsemblFungi" id="MAPG_11058T0"/>
    </source>
</evidence>
<feature type="region of interest" description="Disordered" evidence="6">
    <location>
        <begin position="31"/>
        <end position="87"/>
    </location>
</feature>
<dbReference type="GO" id="GO:0051094">
    <property type="term" value="P:positive regulation of developmental process"/>
    <property type="evidence" value="ECO:0007669"/>
    <property type="project" value="UniProtKB-ARBA"/>
</dbReference>
<feature type="compositionally biased region" description="Polar residues" evidence="6">
    <location>
        <begin position="72"/>
        <end position="87"/>
    </location>
</feature>
<evidence type="ECO:0000313" key="8">
    <source>
        <dbReference type="EMBL" id="KLU92111.1"/>
    </source>
</evidence>
<feature type="compositionally biased region" description="Polar residues" evidence="6">
    <location>
        <begin position="102"/>
        <end position="119"/>
    </location>
</feature>
<keyword evidence="1" id="KW-0808">Transferase</keyword>
<sequence length="1198" mass="129031">MSFSNSSGGTLTLPSPTGVHHVDVSAAVRSLRRSLSRSPSKFQLMRAASDSSDNAASLPNSPSPKSPCPQLFRSQQQQSVASPYSAPASNFAHSTPFHQSALVSHTPAGSPSPFRSNVKLSLRSSRPKAASAKPSRTRPSPRSPLKRALSSNNDAGNAAPPPLISSPDAFSGQENNFNSFAQTFGHSGRSSVLGHKGASRHSMHLDLSGASKGASSTTRFLDNKSETYPTSALSPMKRSDSIMTTDSQGSPVAKRRSLHGITSLGIDFNSILDQAPPPPPPPPAPRASFEIHDDVNQEYKLTGSASLITREFAVPSSPTPSAVPKRSSSLRKSTLQQRHDPRSSWGKRQGERYLAQQSFEASTPGPRNKPHRLSLDQFLQPDPRESPFSSRGPLPNPSAHFPDKPPHQPHPLSRTLTTSSMTTSSSGSSIAADDSPTHFPPPAPVDRPRGPLNFAKSLPVGAERPNEPLATPSYKSAKPLQAVFAASTGLVSKMNRNPEIEPAQRGGSKKMMMPDTPCKNRRDVYQSSQNYPHNTYPPSSGSARKQRRSLISAQSPFSPAPKPSFTGFGSSERPGGLFKLRSSHSRKSSMLSFDSDGDAQLTPDAELPPTPTKALVTAKSVSTGAIHSTPLGNRRTFTPSASAFGGSVARTTPTELSGKSRLPVKFYRTERDALDLFDVAASPAAPRTRASCATMSHMPAALERGTRRGRAYTTSLDHDMAPTTPTLGGSVFNTKLEFAKIGDVSPASPKTPSEAVVPPDASRLSISGHDEPVRRLAVNPPATPTTTTGRGSVFDFGSRRAITPVNGTGPGEIDLVLASRFTKIESIGKGEFSQVFRASSLPAPKTFGGVAGTPPTPVAERLYAVKKLRHAFTGNKDRENKMREVEILKALKGSDNILQFEDSWEHRGHLYIQTEFCEEGSLEKFLGDIGHLGRLDDFRIWKILLEISQGLNAIHDAGFIHLDLKPANILITFDGTLKIGDFGMATTWPAARHVEAEGDREYLSPEILQGQVDKPADIFALGLIILEIATNSFLPDNGPTWVALREGDLSLVESLTSAEAQDIKRDARGVPLTQDPTPYEELVGSFGTPQRDFPFGRGQQTYNPSNLFGSPKRVQEPVAPAFMRDSTNQGSLDAIVRWMIQPKASARPLVREILDFSSVGWVSKTRRAPATVFEGNWGPEGTTVDKSTTNDDIEMMDV</sequence>
<keyword evidence="2" id="KW-0547">Nucleotide-binding</keyword>
<dbReference type="PANTHER" id="PTHR11042">
    <property type="entry name" value="EUKARYOTIC TRANSLATION INITIATION FACTOR 2-ALPHA KINASE EIF2-ALPHA KINASE -RELATED"/>
    <property type="match status" value="1"/>
</dbReference>
<dbReference type="GO" id="GO:0005737">
    <property type="term" value="C:cytoplasm"/>
    <property type="evidence" value="ECO:0007669"/>
    <property type="project" value="TreeGrafter"/>
</dbReference>
<dbReference type="Gene3D" id="1.10.510.10">
    <property type="entry name" value="Transferase(Phosphotransferase) domain 1"/>
    <property type="match status" value="1"/>
</dbReference>
<evidence type="ECO:0000259" key="7">
    <source>
        <dbReference type="PROSITE" id="PS50011"/>
    </source>
</evidence>
<dbReference type="InterPro" id="IPR050339">
    <property type="entry name" value="CC_SR_Kinase"/>
</dbReference>
<accession>A0A0C4EE91</accession>
<dbReference type="STRING" id="644358.A0A0C4EE91"/>
<dbReference type="EnsemblFungi" id="MAPG_11058T0">
    <property type="protein sequence ID" value="MAPG_11058T0"/>
    <property type="gene ID" value="MAPG_11058"/>
</dbReference>
<feature type="compositionally biased region" description="Low complexity" evidence="6">
    <location>
        <begin position="413"/>
        <end position="429"/>
    </location>
</feature>
<dbReference type="SUPFAM" id="SSF56112">
    <property type="entry name" value="Protein kinase-like (PK-like)"/>
    <property type="match status" value="1"/>
</dbReference>
<reference evidence="10" key="1">
    <citation type="submission" date="2010-05" db="EMBL/GenBank/DDBJ databases">
        <title>The genome sequence of Magnaporthe poae strain ATCC 64411.</title>
        <authorList>
            <person name="Ma L.-J."/>
            <person name="Dead R."/>
            <person name="Young S."/>
            <person name="Zeng Q."/>
            <person name="Koehrsen M."/>
            <person name="Alvarado L."/>
            <person name="Berlin A."/>
            <person name="Chapman S.B."/>
            <person name="Chen Z."/>
            <person name="Freedman E."/>
            <person name="Gellesch M."/>
            <person name="Goldberg J."/>
            <person name="Griggs A."/>
            <person name="Gujja S."/>
            <person name="Heilman E.R."/>
            <person name="Heiman D."/>
            <person name="Hepburn T."/>
            <person name="Howarth C."/>
            <person name="Jen D."/>
            <person name="Larson L."/>
            <person name="Mehta T."/>
            <person name="Neiman D."/>
            <person name="Pearson M."/>
            <person name="Roberts A."/>
            <person name="Saif S."/>
            <person name="Shea T."/>
            <person name="Shenoy N."/>
            <person name="Sisk P."/>
            <person name="Stolte C."/>
            <person name="Sykes S."/>
            <person name="Walk T."/>
            <person name="White J."/>
            <person name="Yandava C."/>
            <person name="Haas B."/>
            <person name="Nusbaum C."/>
            <person name="Birren B."/>
        </authorList>
    </citation>
    <scope>NUCLEOTIDE SEQUENCE [LARGE SCALE GENOMIC DNA]</scope>
    <source>
        <strain evidence="10">ATCC 64411 / 73-15</strain>
    </source>
</reference>
<dbReference type="Gene3D" id="3.30.200.20">
    <property type="entry name" value="Phosphorylase Kinase, domain 1"/>
    <property type="match status" value="1"/>
</dbReference>
<feature type="compositionally biased region" description="Pro residues" evidence="6">
    <location>
        <begin position="275"/>
        <end position="285"/>
    </location>
</feature>
<comment type="similarity">
    <text evidence="5">Belongs to the protein kinase superfamily. Ser/Thr protein kinase family. GCN2 subfamily.</text>
</comment>
<protein>
    <submittedName>
        <fullName evidence="8">WEE protein kinase</fullName>
    </submittedName>
</protein>
<reference evidence="8" key="2">
    <citation type="submission" date="2010-05" db="EMBL/GenBank/DDBJ databases">
        <title>The Genome Sequence of Magnaporthe poae strain ATCC 64411.</title>
        <authorList>
            <consortium name="The Broad Institute Genome Sequencing Platform"/>
            <consortium name="Broad Institute Genome Sequencing Center for Infectious Disease"/>
            <person name="Ma L.-J."/>
            <person name="Dead R."/>
            <person name="Young S."/>
            <person name="Zeng Q."/>
            <person name="Koehrsen M."/>
            <person name="Alvarado L."/>
            <person name="Berlin A."/>
            <person name="Chapman S.B."/>
            <person name="Chen Z."/>
            <person name="Freedman E."/>
            <person name="Gellesch M."/>
            <person name="Goldberg J."/>
            <person name="Griggs A."/>
            <person name="Gujja S."/>
            <person name="Heilman E.R."/>
            <person name="Heiman D."/>
            <person name="Hepburn T."/>
            <person name="Howarth C."/>
            <person name="Jen D."/>
            <person name="Larson L."/>
            <person name="Mehta T."/>
            <person name="Neiman D."/>
            <person name="Pearson M."/>
            <person name="Roberts A."/>
            <person name="Saif S."/>
            <person name="Shea T."/>
            <person name="Shenoy N."/>
            <person name="Sisk P."/>
            <person name="Stolte C."/>
            <person name="Sykes S."/>
            <person name="Walk T."/>
            <person name="White J."/>
            <person name="Yandava C."/>
            <person name="Haas B."/>
            <person name="Nusbaum C."/>
            <person name="Birren B."/>
        </authorList>
    </citation>
    <scope>NUCLEOTIDE SEQUENCE</scope>
    <source>
        <strain evidence="8">ATCC 64411</strain>
    </source>
</reference>
<dbReference type="EMBL" id="GL876979">
    <property type="protein sequence ID" value="KLU92111.1"/>
    <property type="molecule type" value="Genomic_DNA"/>
</dbReference>
<feature type="compositionally biased region" description="Low complexity" evidence="6">
    <location>
        <begin position="313"/>
        <end position="324"/>
    </location>
</feature>
<keyword evidence="10" id="KW-1185">Reference proteome</keyword>
<dbReference type="eggNOG" id="KOG0601">
    <property type="taxonomic scope" value="Eukaryota"/>
</dbReference>